<keyword evidence="2" id="KW-1185">Reference proteome</keyword>
<accession>A0ACA9NRV1</accession>
<feature type="non-terminal residue" evidence="1">
    <location>
        <position position="1"/>
    </location>
</feature>
<evidence type="ECO:0000313" key="2">
    <source>
        <dbReference type="Proteomes" id="UP000789702"/>
    </source>
</evidence>
<organism evidence="1 2">
    <name type="scientific">Dentiscutata heterogama</name>
    <dbReference type="NCBI Taxonomy" id="1316150"/>
    <lineage>
        <taxon>Eukaryota</taxon>
        <taxon>Fungi</taxon>
        <taxon>Fungi incertae sedis</taxon>
        <taxon>Mucoromycota</taxon>
        <taxon>Glomeromycotina</taxon>
        <taxon>Glomeromycetes</taxon>
        <taxon>Diversisporales</taxon>
        <taxon>Gigasporaceae</taxon>
        <taxon>Dentiscutata</taxon>
    </lineage>
</organism>
<name>A0ACA9NRV1_9GLOM</name>
<dbReference type="Proteomes" id="UP000789702">
    <property type="component" value="Unassembled WGS sequence"/>
</dbReference>
<evidence type="ECO:0000313" key="1">
    <source>
        <dbReference type="EMBL" id="CAG8671763.1"/>
    </source>
</evidence>
<sequence length="49" mass="5638">LAKANQNIHETIAKVKKLKKELQSADSTTEELKNKLYNPNIELKFILLD</sequence>
<gene>
    <name evidence="1" type="ORF">DHETER_LOCUS10215</name>
</gene>
<comment type="caution">
    <text evidence="1">The sequence shown here is derived from an EMBL/GenBank/DDBJ whole genome shotgun (WGS) entry which is preliminary data.</text>
</comment>
<protein>
    <submittedName>
        <fullName evidence="1">532_t:CDS:1</fullName>
    </submittedName>
</protein>
<dbReference type="EMBL" id="CAJVPU010019462">
    <property type="protein sequence ID" value="CAG8671763.1"/>
    <property type="molecule type" value="Genomic_DNA"/>
</dbReference>
<reference evidence="1" key="1">
    <citation type="submission" date="2021-06" db="EMBL/GenBank/DDBJ databases">
        <authorList>
            <person name="Kallberg Y."/>
            <person name="Tangrot J."/>
            <person name="Rosling A."/>
        </authorList>
    </citation>
    <scope>NUCLEOTIDE SEQUENCE</scope>
    <source>
        <strain evidence="1">IL203A</strain>
    </source>
</reference>
<proteinExistence type="predicted"/>